<sequence>MLEEFEKKILIPADTIYKGRKITTFIYGRTSLISFLQQHTEGRDLVRPSLTRFATSYLTLGCLNDNRTSLIRMFKSVEWKATKFARTHDERLVEDVVLDKEFWKSVVFVLKGAFRLMKVLRLVDSDDYEKLLMGLIYEAIDQAKEKIRVYNNVEDR</sequence>
<dbReference type="AlphaFoldDB" id="A0A394D516"/>
<dbReference type="STRING" id="3871.A0A394D516"/>
<organism evidence="1 2">
    <name type="scientific">Lupinus angustifolius</name>
    <name type="common">Narrow-leaved blue lupine</name>
    <dbReference type="NCBI Taxonomy" id="3871"/>
    <lineage>
        <taxon>Eukaryota</taxon>
        <taxon>Viridiplantae</taxon>
        <taxon>Streptophyta</taxon>
        <taxon>Embryophyta</taxon>
        <taxon>Tracheophyta</taxon>
        <taxon>Spermatophyta</taxon>
        <taxon>Magnoliopsida</taxon>
        <taxon>eudicotyledons</taxon>
        <taxon>Gunneridae</taxon>
        <taxon>Pentapetalae</taxon>
        <taxon>rosids</taxon>
        <taxon>fabids</taxon>
        <taxon>Fabales</taxon>
        <taxon>Fabaceae</taxon>
        <taxon>Papilionoideae</taxon>
        <taxon>50 kb inversion clade</taxon>
        <taxon>genistoids sensu lato</taxon>
        <taxon>core genistoids</taxon>
        <taxon>Genisteae</taxon>
        <taxon>Lupinus</taxon>
    </lineage>
</organism>
<keyword evidence="2" id="KW-1185">Reference proteome</keyword>
<dbReference type="PANTHER" id="PTHR32166:SF122">
    <property type="entry name" value="OS09G0499600 PROTEIN"/>
    <property type="match status" value="1"/>
</dbReference>
<evidence type="ECO:0000313" key="1">
    <source>
        <dbReference type="EMBL" id="OIW17919.1"/>
    </source>
</evidence>
<gene>
    <name evidence="1" type="ORF">TanjilG_00248</name>
</gene>
<evidence type="ECO:0000313" key="2">
    <source>
        <dbReference type="Proteomes" id="UP000188354"/>
    </source>
</evidence>
<dbReference type="InterPro" id="IPR012337">
    <property type="entry name" value="RNaseH-like_sf"/>
</dbReference>
<protein>
    <submittedName>
        <fullName evidence="1">Uncharacterized protein</fullName>
    </submittedName>
</protein>
<dbReference type="Proteomes" id="UP000188354">
    <property type="component" value="Unassembled WGS sequence"/>
</dbReference>
<comment type="caution">
    <text evidence="1">The sequence shown here is derived from an EMBL/GenBank/DDBJ whole genome shotgun (WGS) entry which is preliminary data.</text>
</comment>
<dbReference type="EMBL" id="MLAU01001071">
    <property type="protein sequence ID" value="OIW17919.1"/>
    <property type="molecule type" value="Genomic_DNA"/>
</dbReference>
<accession>A0A394D516</accession>
<name>A0A394D516_LUPAN</name>
<dbReference type="SUPFAM" id="SSF53098">
    <property type="entry name" value="Ribonuclease H-like"/>
    <property type="match status" value="1"/>
</dbReference>
<dbReference type="PANTHER" id="PTHR32166">
    <property type="entry name" value="OSJNBA0013A04.12 PROTEIN"/>
    <property type="match status" value="1"/>
</dbReference>
<proteinExistence type="predicted"/>
<reference evidence="1 2" key="1">
    <citation type="journal article" date="2017" name="Plant Biotechnol. J.">
        <title>A comprehensive draft genome sequence for lupin (Lupinus angustifolius), an emerging health food: insights into plant-microbe interactions and legume evolution.</title>
        <authorList>
            <person name="Hane J.K."/>
            <person name="Ming Y."/>
            <person name="Kamphuis L.G."/>
            <person name="Nelson M.N."/>
            <person name="Garg G."/>
            <person name="Atkins C.A."/>
            <person name="Bayer P.E."/>
            <person name="Bravo A."/>
            <person name="Bringans S."/>
            <person name="Cannon S."/>
            <person name="Edwards D."/>
            <person name="Foley R."/>
            <person name="Gao L.L."/>
            <person name="Harrison M.J."/>
            <person name="Huang W."/>
            <person name="Hurgobin B."/>
            <person name="Li S."/>
            <person name="Liu C.W."/>
            <person name="McGrath A."/>
            <person name="Morahan G."/>
            <person name="Murray J."/>
            <person name="Weller J."/>
            <person name="Jian J."/>
            <person name="Singh K.B."/>
        </authorList>
    </citation>
    <scope>NUCLEOTIDE SEQUENCE [LARGE SCALE GENOMIC DNA]</scope>
    <source>
        <strain evidence="2">cv. Tanjil</strain>
        <tissue evidence="1">Whole plant</tissue>
    </source>
</reference>
<dbReference type="Gramene" id="OIW17919">
    <property type="protein sequence ID" value="OIW17919"/>
    <property type="gene ID" value="TanjilG_00248"/>
</dbReference>